<evidence type="ECO:0000313" key="3">
    <source>
        <dbReference type="EMBL" id="MDH6182267.1"/>
    </source>
</evidence>
<dbReference type="EMBL" id="JARXVQ010000001">
    <property type="protein sequence ID" value="MDH6182267.1"/>
    <property type="molecule type" value="Genomic_DNA"/>
</dbReference>
<organism evidence="3 4">
    <name type="scientific">Antiquaquibacter oligotrophicus</name>
    <dbReference type="NCBI Taxonomy" id="2880260"/>
    <lineage>
        <taxon>Bacteria</taxon>
        <taxon>Bacillati</taxon>
        <taxon>Actinomycetota</taxon>
        <taxon>Actinomycetes</taxon>
        <taxon>Micrococcales</taxon>
        <taxon>Microbacteriaceae</taxon>
        <taxon>Antiquaquibacter</taxon>
    </lineage>
</organism>
<gene>
    <name evidence="3" type="ORF">M2152_002449</name>
</gene>
<name>A0ABT6KSU2_9MICO</name>
<reference evidence="3 4" key="1">
    <citation type="submission" date="2023-04" db="EMBL/GenBank/DDBJ databases">
        <title>Genome Encyclopedia of Bacteria and Archaea VI: Functional Genomics of Type Strains.</title>
        <authorList>
            <person name="Whitman W."/>
        </authorList>
    </citation>
    <scope>NUCLEOTIDE SEQUENCE [LARGE SCALE GENOMIC DNA]</scope>
    <source>
        <strain evidence="3 4">SG_E_30_P1</strain>
    </source>
</reference>
<feature type="signal peptide" evidence="2">
    <location>
        <begin position="1"/>
        <end position="24"/>
    </location>
</feature>
<dbReference type="RefSeq" id="WP_322134551.1">
    <property type="nucleotide sequence ID" value="NZ_CP085036.1"/>
</dbReference>
<protein>
    <recommendedName>
        <fullName evidence="5">LPXTG cell wall anchor domain-containing protein</fullName>
    </recommendedName>
</protein>
<evidence type="ECO:0000256" key="2">
    <source>
        <dbReference type="SAM" id="SignalP"/>
    </source>
</evidence>
<feature type="transmembrane region" description="Helical" evidence="1">
    <location>
        <begin position="753"/>
        <end position="781"/>
    </location>
</feature>
<proteinExistence type="predicted"/>
<keyword evidence="4" id="KW-1185">Reference proteome</keyword>
<comment type="caution">
    <text evidence="3">The sequence shown here is derived from an EMBL/GenBank/DDBJ whole genome shotgun (WGS) entry which is preliminary data.</text>
</comment>
<evidence type="ECO:0000256" key="1">
    <source>
        <dbReference type="SAM" id="Phobius"/>
    </source>
</evidence>
<sequence length="788" mass="83737">MLKKFLAVVTTLLIAFGLSVVAVAAPASAHHTDLSAKADCKTEGGWTITWTVINSENFEGEVTSSNNTAIPTGTKLAANPNYGNSNSIKNTFTQTVTSNSPVNTTITVKWFRQGNTVSHTSNVTFSSFPADCFNWNWEYPAPTCESLTVTYPSGIPAGQANDVNVRIKYGVNFANEVTLNFHNNTGTWSGTQSFVYAQHPNWPANIGQYKVVWVQVGGTNYHWQGEVTCGELPKDASAEVSTTTPTCEQGSSLVPGAIVNATWGTPVINGNSYSIVATANPGHLFADGNSTKTFSGTLQGPKTGGVCDDVSVAITITYVPECAVDPDNTWRVFNPSDETIVVTYNGLTHSATPGYSTITTPRSMDPITLTWGADESGIKPGSVVGTPGADLTGEDEECYTAPDVTKVVGQCAYFEDGTAGNRTVSITYDNTDSNVPVTFSLQGFAGVYDRTVPAGESVTVEAPNVLPAGGTYTVTAAGETFNLVIEPCPTFEKPEPKVEQRPVASFECGDTQVTIVTTTFTAEPVFNTETLEWGWGEWVEGESVTTYRAPLPEEISEEGCAIVVTDPSASTCTPNGATDLTSWIRVELNPNVEFRIDGEIVTAEFTSVTAGEHEVTATALNGYTLESVNPEPDYWTGTSHAWTFTAVDAAVDCVPTLADVLPSFDYEPLTCDTDGSFTIGAEFGDVSWTVNGTEYPQGTYPVTEASTVTLEAYPTNPEDTLNEAWIDEPIVLTFEEPASGCGFPLIPKTPEQLAFTGAAASVGIGWAGALVVLTGLGLVILRRKASAN</sequence>
<evidence type="ECO:0000313" key="4">
    <source>
        <dbReference type="Proteomes" id="UP001160142"/>
    </source>
</evidence>
<keyword evidence="2" id="KW-0732">Signal</keyword>
<feature type="chain" id="PRO_5045054276" description="LPXTG cell wall anchor domain-containing protein" evidence="2">
    <location>
        <begin position="25"/>
        <end position="788"/>
    </location>
</feature>
<dbReference type="Proteomes" id="UP001160142">
    <property type="component" value="Unassembled WGS sequence"/>
</dbReference>
<keyword evidence="1" id="KW-0472">Membrane</keyword>
<keyword evidence="1" id="KW-1133">Transmembrane helix</keyword>
<keyword evidence="1" id="KW-0812">Transmembrane</keyword>
<accession>A0ABT6KSU2</accession>
<evidence type="ECO:0008006" key="5">
    <source>
        <dbReference type="Google" id="ProtNLM"/>
    </source>
</evidence>